<reference evidence="1 2" key="1">
    <citation type="journal article" date="2019" name="Commun. Biol.">
        <title>The bagworm genome reveals a unique fibroin gene that provides high tensile strength.</title>
        <authorList>
            <person name="Kono N."/>
            <person name="Nakamura H."/>
            <person name="Ohtoshi R."/>
            <person name="Tomita M."/>
            <person name="Numata K."/>
            <person name="Arakawa K."/>
        </authorList>
    </citation>
    <scope>NUCLEOTIDE SEQUENCE [LARGE SCALE GENOMIC DNA]</scope>
</reference>
<keyword evidence="2" id="KW-1185">Reference proteome</keyword>
<dbReference type="EMBL" id="BGZK01001422">
    <property type="protein sequence ID" value="GBP79638.1"/>
    <property type="molecule type" value="Genomic_DNA"/>
</dbReference>
<proteinExistence type="predicted"/>
<sequence length="174" mass="18806">MHHISYGISEWTSKGLSESLLTADRRQNAQPNDALNCSGLCTLRGESNRLELNVGEIGKCLAREETSASRIRNVFDLNGDTVPLVVCLKNLIKIRKSLSAIAGRGAAASAARRELTELRGPYKRAVGVAGVYSESGNNSAIAPFELPTSHEATIRDSEVFNALSASERKTVMFN</sequence>
<dbReference type="Proteomes" id="UP000299102">
    <property type="component" value="Unassembled WGS sequence"/>
</dbReference>
<evidence type="ECO:0000313" key="2">
    <source>
        <dbReference type="Proteomes" id="UP000299102"/>
    </source>
</evidence>
<dbReference type="AlphaFoldDB" id="A0A4C1YU05"/>
<gene>
    <name evidence="1" type="ORF">EVAR_45594_1</name>
</gene>
<organism evidence="1 2">
    <name type="scientific">Eumeta variegata</name>
    <name type="common">Bagworm moth</name>
    <name type="synonym">Eumeta japonica</name>
    <dbReference type="NCBI Taxonomy" id="151549"/>
    <lineage>
        <taxon>Eukaryota</taxon>
        <taxon>Metazoa</taxon>
        <taxon>Ecdysozoa</taxon>
        <taxon>Arthropoda</taxon>
        <taxon>Hexapoda</taxon>
        <taxon>Insecta</taxon>
        <taxon>Pterygota</taxon>
        <taxon>Neoptera</taxon>
        <taxon>Endopterygota</taxon>
        <taxon>Lepidoptera</taxon>
        <taxon>Glossata</taxon>
        <taxon>Ditrysia</taxon>
        <taxon>Tineoidea</taxon>
        <taxon>Psychidae</taxon>
        <taxon>Oiketicinae</taxon>
        <taxon>Eumeta</taxon>
    </lineage>
</organism>
<accession>A0A4C1YU05</accession>
<protein>
    <submittedName>
        <fullName evidence="1">Uncharacterized protein</fullName>
    </submittedName>
</protein>
<comment type="caution">
    <text evidence="1">The sequence shown here is derived from an EMBL/GenBank/DDBJ whole genome shotgun (WGS) entry which is preliminary data.</text>
</comment>
<name>A0A4C1YU05_EUMVA</name>
<evidence type="ECO:0000313" key="1">
    <source>
        <dbReference type="EMBL" id="GBP79638.1"/>
    </source>
</evidence>